<comment type="caution">
    <text evidence="2">The sequence shown here is derived from an EMBL/GenBank/DDBJ whole genome shotgun (WGS) entry which is preliminary data.</text>
</comment>
<dbReference type="Proteomes" id="UP000310760">
    <property type="component" value="Unassembled WGS sequence"/>
</dbReference>
<feature type="domain" description="AdoMet activation" evidence="1">
    <location>
        <begin position="82"/>
        <end position="223"/>
    </location>
</feature>
<accession>A0A4S2FHU7</accession>
<evidence type="ECO:0000313" key="2">
    <source>
        <dbReference type="EMBL" id="TGY68423.1"/>
    </source>
</evidence>
<dbReference type="SUPFAM" id="SSF56507">
    <property type="entry name" value="Methionine synthase activation domain-like"/>
    <property type="match status" value="1"/>
</dbReference>
<protein>
    <submittedName>
        <fullName evidence="2">Methionine synthase</fullName>
    </submittedName>
</protein>
<dbReference type="Pfam" id="PF02965">
    <property type="entry name" value="Met_synt_B12"/>
    <property type="match status" value="1"/>
</dbReference>
<name>A0A4S2FHU7_9BACT</name>
<proteinExistence type="predicted"/>
<dbReference type="AlphaFoldDB" id="A0A4S2FHU7"/>
<dbReference type="Gene3D" id="3.40.109.40">
    <property type="match status" value="1"/>
</dbReference>
<evidence type="ECO:0000259" key="1">
    <source>
        <dbReference type="Pfam" id="PF02965"/>
    </source>
</evidence>
<dbReference type="InterPro" id="IPR017342">
    <property type="entry name" value="S-AdoMet-dep_Met_synth_prd"/>
</dbReference>
<dbReference type="InterPro" id="IPR037010">
    <property type="entry name" value="VitB12-dep_Met_synth_activ_sf"/>
</dbReference>
<gene>
    <name evidence="2" type="ORF">E5339_16270</name>
</gene>
<dbReference type="GO" id="GO:0008705">
    <property type="term" value="F:methionine synthase activity"/>
    <property type="evidence" value="ECO:0007669"/>
    <property type="project" value="InterPro"/>
</dbReference>
<sequence>MLEKELSFADLPVPLSEIYEAMGYADAVPDEAVEKEVRGVLERVEAVTSPRFCFFISGGELDESKDSLSVGDTCFSVGKIITRQLRGSESFAFFAATAGTGFERLQHTLQQEGDMVKIYIADAIGSIIAEKTADCMEIALNECIRDRGWKHTNRFSPGYCGWHVSEQKKLFPLFPSAEPCGIRLTDSSLMLPIKSVSGVIGLGEDVRKLEYTCGLCTYDKCYRRKQRGGGKG</sequence>
<reference evidence="2 3" key="1">
    <citation type="submission" date="2019-04" db="EMBL/GenBank/DDBJ databases">
        <title>Microbes associate with the intestines of laboratory mice.</title>
        <authorList>
            <person name="Navarre W."/>
            <person name="Wong E."/>
            <person name="Huang K."/>
            <person name="Tropini C."/>
            <person name="Ng K."/>
            <person name="Yu B."/>
        </authorList>
    </citation>
    <scope>NUCLEOTIDE SEQUENCE [LARGE SCALE GENOMIC DNA]</scope>
    <source>
        <strain evidence="2 3">NM22_B1</strain>
    </source>
</reference>
<dbReference type="InterPro" id="IPR004223">
    <property type="entry name" value="VitB12-dep_Met_synth_activ_dom"/>
</dbReference>
<organism evidence="2 3">
    <name type="scientific">Phocaeicola sartorii</name>
    <dbReference type="NCBI Taxonomy" id="671267"/>
    <lineage>
        <taxon>Bacteria</taxon>
        <taxon>Pseudomonadati</taxon>
        <taxon>Bacteroidota</taxon>
        <taxon>Bacteroidia</taxon>
        <taxon>Bacteroidales</taxon>
        <taxon>Bacteroidaceae</taxon>
        <taxon>Phocaeicola</taxon>
    </lineage>
</organism>
<dbReference type="PIRSF" id="PIRSF037984">
    <property type="entry name" value="Met_synth_TM0269_prd"/>
    <property type="match status" value="1"/>
</dbReference>
<dbReference type="EMBL" id="SRYJ01000040">
    <property type="protein sequence ID" value="TGY68423.1"/>
    <property type="molecule type" value="Genomic_DNA"/>
</dbReference>
<dbReference type="RefSeq" id="WP_135952309.1">
    <property type="nucleotide sequence ID" value="NZ_CAOOJZ010000029.1"/>
</dbReference>
<evidence type="ECO:0000313" key="3">
    <source>
        <dbReference type="Proteomes" id="UP000310760"/>
    </source>
</evidence>